<dbReference type="Gene3D" id="2.130.10.80">
    <property type="entry name" value="Galactose oxidase/kelch, beta-propeller"/>
    <property type="match status" value="1"/>
</dbReference>
<protein>
    <submittedName>
        <fullName evidence="2">Aldehyde oxidase</fullName>
    </submittedName>
</protein>
<reference evidence="2 3" key="1">
    <citation type="submission" date="2017-07" db="EMBL/GenBank/DDBJ databases">
        <title>An improved, manually edited Actinidia chinensis var. chinensis (kiwifruit) genome highlights the challenges associated with draft genomes and gene prediction in plants.</title>
        <authorList>
            <person name="Pilkington S."/>
            <person name="Crowhurst R."/>
            <person name="Hilario E."/>
            <person name="Nardozza S."/>
            <person name="Fraser L."/>
            <person name="Peng Y."/>
            <person name="Gunaseelan K."/>
            <person name="Simpson R."/>
            <person name="Tahir J."/>
            <person name="Deroles S."/>
            <person name="Templeton K."/>
            <person name="Luo Z."/>
            <person name="Davy M."/>
            <person name="Cheng C."/>
            <person name="Mcneilage M."/>
            <person name="Scaglione D."/>
            <person name="Liu Y."/>
            <person name="Zhang Q."/>
            <person name="Datson P."/>
            <person name="De Silva N."/>
            <person name="Gardiner S."/>
            <person name="Bassett H."/>
            <person name="Chagne D."/>
            <person name="Mccallum J."/>
            <person name="Dzierzon H."/>
            <person name="Deng C."/>
            <person name="Wang Y.-Y."/>
            <person name="Barron N."/>
            <person name="Manako K."/>
            <person name="Bowen J."/>
            <person name="Foster T."/>
            <person name="Erridge Z."/>
            <person name="Tiffin H."/>
            <person name="Waite C."/>
            <person name="Davies K."/>
            <person name="Grierson E."/>
            <person name="Laing W."/>
            <person name="Kirk R."/>
            <person name="Chen X."/>
            <person name="Wood M."/>
            <person name="Montefiori M."/>
            <person name="Brummell D."/>
            <person name="Schwinn K."/>
            <person name="Catanach A."/>
            <person name="Fullerton C."/>
            <person name="Li D."/>
            <person name="Meiyalaghan S."/>
            <person name="Nieuwenhuizen N."/>
            <person name="Read N."/>
            <person name="Prakash R."/>
            <person name="Hunter D."/>
            <person name="Zhang H."/>
            <person name="Mckenzie M."/>
            <person name="Knabel M."/>
            <person name="Harris A."/>
            <person name="Allan A."/>
            <person name="Chen A."/>
            <person name="Janssen B."/>
            <person name="Plunkett B."/>
            <person name="Dwamena C."/>
            <person name="Voogd C."/>
            <person name="Leif D."/>
            <person name="Lafferty D."/>
            <person name="Souleyre E."/>
            <person name="Varkonyi-Gasic E."/>
            <person name="Gambi F."/>
            <person name="Hanley J."/>
            <person name="Yao J.-L."/>
            <person name="Cheung J."/>
            <person name="David K."/>
            <person name="Warren B."/>
            <person name="Marsh K."/>
            <person name="Snowden K."/>
            <person name="Lin-Wang K."/>
            <person name="Brian L."/>
            <person name="Martinez-Sanchez M."/>
            <person name="Wang M."/>
            <person name="Ileperuma N."/>
            <person name="Macnee N."/>
            <person name="Campin R."/>
            <person name="Mcatee P."/>
            <person name="Drummond R."/>
            <person name="Espley R."/>
            <person name="Ireland H."/>
            <person name="Wu R."/>
            <person name="Atkinson R."/>
            <person name="Karunairetnam S."/>
            <person name="Bulley S."/>
            <person name="Chunkath S."/>
            <person name="Hanley Z."/>
            <person name="Storey R."/>
            <person name="Thrimawithana A."/>
            <person name="Thomson S."/>
            <person name="David C."/>
            <person name="Testolin R."/>
        </authorList>
    </citation>
    <scope>NUCLEOTIDE SEQUENCE [LARGE SCALE GENOMIC DNA]</scope>
    <source>
        <strain evidence="3">cv. Red5</strain>
        <tissue evidence="2">Young leaf</tissue>
    </source>
</reference>
<keyword evidence="3" id="KW-1185">Reference proteome</keyword>
<dbReference type="AlphaFoldDB" id="A0A2R6PDK9"/>
<evidence type="ECO:0000259" key="1">
    <source>
        <dbReference type="Pfam" id="PF07250"/>
    </source>
</evidence>
<dbReference type="InterPro" id="IPR009880">
    <property type="entry name" value="Glyoxal_oxidase_N"/>
</dbReference>
<dbReference type="OMA" id="MNQRMLK"/>
<dbReference type="InParanoid" id="A0A2R6PDK9"/>
<evidence type="ECO:0000313" key="2">
    <source>
        <dbReference type="EMBL" id="PSR89481.1"/>
    </source>
</evidence>
<sequence length="480" mass="53877">MGERKQLLLVFKLVITALILSLQCFSFGGAVGGGRGQWQLLLNNIGVVAMHMALTHRNTVIIYDQTGSGRSGYRLRQRFNGTKCTHYREDLADSSCYAHSVEYDISGNRVRPLRLDTDLWCSSGAFLSNGTLVQTGGYGNGGRRIRYFEPCRNGRCGWRQSKTTLSNERWYASNQILPENDRVIVVGGRRVFSYEFVPKLSSGHKSIDLPFLHKTYDRKGGGLNLYPFLHLSSDGNLFIFANRDSILFDYKQNKVVKNFPRIPGGGSRNYPSTGSSVILPLDHMNGFMKVEVMVCGGAAAGAYRAARGARYLRGLRSCGRMVITGNEHKWEMEDMPKPRLMNDMLILPTRHVLIINGAHRGCAGYDSARSPSLRPFLYQPNERPGRRFSALKSTKIARMYHSSAIMLPDGRVLVAGGNPHNRYRFSGVAYPTELRLQAFSPHMDRQFHSRRPSNVSIDDGRGGEGVGYGEEFGVRFWLRK</sequence>
<proteinExistence type="predicted"/>
<dbReference type="STRING" id="1590841.A0A2R6PDK9"/>
<feature type="domain" description="Glyoxal oxidase N-terminal" evidence="1">
    <location>
        <begin position="50"/>
        <end position="442"/>
    </location>
</feature>
<dbReference type="EMBL" id="NKQK01000026">
    <property type="protein sequence ID" value="PSR89481.1"/>
    <property type="molecule type" value="Genomic_DNA"/>
</dbReference>
<comment type="caution">
    <text evidence="2">The sequence shown here is derived from an EMBL/GenBank/DDBJ whole genome shotgun (WGS) entry which is preliminary data.</text>
</comment>
<dbReference type="InterPro" id="IPR037293">
    <property type="entry name" value="Gal_Oxidase_central_sf"/>
</dbReference>
<dbReference type="OrthoDB" id="2019572at2759"/>
<dbReference type="SUPFAM" id="SSF50965">
    <property type="entry name" value="Galactose oxidase, central domain"/>
    <property type="match status" value="1"/>
</dbReference>
<reference evidence="3" key="2">
    <citation type="journal article" date="2018" name="BMC Genomics">
        <title>A manually annotated Actinidia chinensis var. chinensis (kiwifruit) genome highlights the challenges associated with draft genomes and gene prediction in plants.</title>
        <authorList>
            <person name="Pilkington S.M."/>
            <person name="Crowhurst R."/>
            <person name="Hilario E."/>
            <person name="Nardozza S."/>
            <person name="Fraser L."/>
            <person name="Peng Y."/>
            <person name="Gunaseelan K."/>
            <person name="Simpson R."/>
            <person name="Tahir J."/>
            <person name="Deroles S.C."/>
            <person name="Templeton K."/>
            <person name="Luo Z."/>
            <person name="Davy M."/>
            <person name="Cheng C."/>
            <person name="McNeilage M."/>
            <person name="Scaglione D."/>
            <person name="Liu Y."/>
            <person name="Zhang Q."/>
            <person name="Datson P."/>
            <person name="De Silva N."/>
            <person name="Gardiner S.E."/>
            <person name="Bassett H."/>
            <person name="Chagne D."/>
            <person name="McCallum J."/>
            <person name="Dzierzon H."/>
            <person name="Deng C."/>
            <person name="Wang Y.Y."/>
            <person name="Barron L."/>
            <person name="Manako K."/>
            <person name="Bowen J."/>
            <person name="Foster T.M."/>
            <person name="Erridge Z.A."/>
            <person name="Tiffin H."/>
            <person name="Waite C.N."/>
            <person name="Davies K.M."/>
            <person name="Grierson E.P."/>
            <person name="Laing W.A."/>
            <person name="Kirk R."/>
            <person name="Chen X."/>
            <person name="Wood M."/>
            <person name="Montefiori M."/>
            <person name="Brummell D.A."/>
            <person name="Schwinn K.E."/>
            <person name="Catanach A."/>
            <person name="Fullerton C."/>
            <person name="Li D."/>
            <person name="Meiyalaghan S."/>
            <person name="Nieuwenhuizen N."/>
            <person name="Read N."/>
            <person name="Prakash R."/>
            <person name="Hunter D."/>
            <person name="Zhang H."/>
            <person name="McKenzie M."/>
            <person name="Knabel M."/>
            <person name="Harris A."/>
            <person name="Allan A.C."/>
            <person name="Gleave A."/>
            <person name="Chen A."/>
            <person name="Janssen B.J."/>
            <person name="Plunkett B."/>
            <person name="Ampomah-Dwamena C."/>
            <person name="Voogd C."/>
            <person name="Leif D."/>
            <person name="Lafferty D."/>
            <person name="Souleyre E.J.F."/>
            <person name="Varkonyi-Gasic E."/>
            <person name="Gambi F."/>
            <person name="Hanley J."/>
            <person name="Yao J.L."/>
            <person name="Cheung J."/>
            <person name="David K.M."/>
            <person name="Warren B."/>
            <person name="Marsh K."/>
            <person name="Snowden K.C."/>
            <person name="Lin-Wang K."/>
            <person name="Brian L."/>
            <person name="Martinez-Sanchez M."/>
            <person name="Wang M."/>
            <person name="Ileperuma N."/>
            <person name="Macnee N."/>
            <person name="Campin R."/>
            <person name="McAtee P."/>
            <person name="Drummond R.S.M."/>
            <person name="Espley R.V."/>
            <person name="Ireland H.S."/>
            <person name="Wu R."/>
            <person name="Atkinson R.G."/>
            <person name="Karunairetnam S."/>
            <person name="Bulley S."/>
            <person name="Chunkath S."/>
            <person name="Hanley Z."/>
            <person name="Storey R."/>
            <person name="Thrimawithana A.H."/>
            <person name="Thomson S."/>
            <person name="David C."/>
            <person name="Testolin R."/>
            <person name="Huang H."/>
            <person name="Hellens R.P."/>
            <person name="Schaffer R.J."/>
        </authorList>
    </citation>
    <scope>NUCLEOTIDE SEQUENCE [LARGE SCALE GENOMIC DNA]</scope>
    <source>
        <strain evidence="3">cv. Red5</strain>
    </source>
</reference>
<dbReference type="InterPro" id="IPR011043">
    <property type="entry name" value="Gal_Oxase/kelch_b-propeller"/>
</dbReference>
<dbReference type="PANTHER" id="PTHR32208:SF54">
    <property type="entry name" value="ALDEHYDE OXIDASE GLOX-LIKE"/>
    <property type="match status" value="1"/>
</dbReference>
<evidence type="ECO:0000313" key="3">
    <source>
        <dbReference type="Proteomes" id="UP000241394"/>
    </source>
</evidence>
<name>A0A2R6PDK9_ACTCC</name>
<accession>A0A2R6PDK9</accession>
<dbReference type="PANTHER" id="PTHR32208">
    <property type="entry name" value="SECRETED PROTEIN-RELATED"/>
    <property type="match status" value="1"/>
</dbReference>
<dbReference type="Gramene" id="PSR89481">
    <property type="protein sequence ID" value="PSR89481"/>
    <property type="gene ID" value="CEY00_Acc29682"/>
</dbReference>
<dbReference type="Pfam" id="PF07250">
    <property type="entry name" value="Glyoxal_oxid_N"/>
    <property type="match status" value="1"/>
</dbReference>
<organism evidence="2 3">
    <name type="scientific">Actinidia chinensis var. chinensis</name>
    <name type="common">Chinese soft-hair kiwi</name>
    <dbReference type="NCBI Taxonomy" id="1590841"/>
    <lineage>
        <taxon>Eukaryota</taxon>
        <taxon>Viridiplantae</taxon>
        <taxon>Streptophyta</taxon>
        <taxon>Embryophyta</taxon>
        <taxon>Tracheophyta</taxon>
        <taxon>Spermatophyta</taxon>
        <taxon>Magnoliopsida</taxon>
        <taxon>eudicotyledons</taxon>
        <taxon>Gunneridae</taxon>
        <taxon>Pentapetalae</taxon>
        <taxon>asterids</taxon>
        <taxon>Ericales</taxon>
        <taxon>Actinidiaceae</taxon>
        <taxon>Actinidia</taxon>
    </lineage>
</organism>
<dbReference type="Proteomes" id="UP000241394">
    <property type="component" value="Chromosome LG26"/>
</dbReference>
<gene>
    <name evidence="2" type="ORF">CEY00_Acc29682</name>
</gene>